<reference evidence="2 3" key="1">
    <citation type="submission" date="2017-05" db="EMBL/GenBank/DDBJ databases">
        <authorList>
            <person name="Varghese N."/>
            <person name="Submissions S."/>
        </authorList>
    </citation>
    <scope>NUCLEOTIDE SEQUENCE [LARGE SCALE GENOMIC DNA]</scope>
    <source>
        <strain evidence="2 3">DSM 21342</strain>
    </source>
</reference>
<dbReference type="Proteomes" id="UP000315971">
    <property type="component" value="Unassembled WGS sequence"/>
</dbReference>
<feature type="transmembrane region" description="Helical" evidence="1">
    <location>
        <begin position="12"/>
        <end position="29"/>
    </location>
</feature>
<keyword evidence="3" id="KW-1185">Reference proteome</keyword>
<keyword evidence="1" id="KW-0812">Transmembrane</keyword>
<organism evidence="2 3">
    <name type="scientific">Solitalea koreensis</name>
    <dbReference type="NCBI Taxonomy" id="543615"/>
    <lineage>
        <taxon>Bacteria</taxon>
        <taxon>Pseudomonadati</taxon>
        <taxon>Bacteroidota</taxon>
        <taxon>Sphingobacteriia</taxon>
        <taxon>Sphingobacteriales</taxon>
        <taxon>Sphingobacteriaceae</taxon>
        <taxon>Solitalea</taxon>
    </lineage>
</organism>
<evidence type="ECO:0000313" key="3">
    <source>
        <dbReference type="Proteomes" id="UP000315971"/>
    </source>
</evidence>
<accession>A0A521E884</accession>
<dbReference type="EMBL" id="FXSZ01000012">
    <property type="protein sequence ID" value="SMO79641.1"/>
    <property type="molecule type" value="Genomic_DNA"/>
</dbReference>
<gene>
    <name evidence="2" type="ORF">SAMN06265350_1125</name>
</gene>
<proteinExistence type="predicted"/>
<sequence>MCNIDWDIVQKFVHTLVWPGLVLGLFLTFKKQLTNLINRISNESANIEIGGLFKAQLTQIEEIKKTINTGTPLSSEQTQRLVSTTVTIQVEGIKLLGEEYLNSSFDQRRIIESNIKEFIIGLTIDDIGSLLISTHTGHRIAAAIALEPILQRNNIDPSANVVVKNFIIKAIDDDNSFLRHEAIQLVFQSSILTEELKEKLTKKRLTETNHTIKAILNMYYLI</sequence>
<evidence type="ECO:0000256" key="1">
    <source>
        <dbReference type="SAM" id="Phobius"/>
    </source>
</evidence>
<dbReference type="RefSeq" id="WP_142604599.1">
    <property type="nucleotide sequence ID" value="NZ_FXSZ01000012.1"/>
</dbReference>
<name>A0A521E884_9SPHI</name>
<keyword evidence="1" id="KW-0472">Membrane</keyword>
<evidence type="ECO:0000313" key="2">
    <source>
        <dbReference type="EMBL" id="SMO79641.1"/>
    </source>
</evidence>
<protein>
    <recommendedName>
        <fullName evidence="4">HEAT repeat-containing protein</fullName>
    </recommendedName>
</protein>
<evidence type="ECO:0008006" key="4">
    <source>
        <dbReference type="Google" id="ProtNLM"/>
    </source>
</evidence>
<dbReference type="AlphaFoldDB" id="A0A521E884"/>
<keyword evidence="1" id="KW-1133">Transmembrane helix</keyword>